<evidence type="ECO:0000313" key="2">
    <source>
        <dbReference type="EMBL" id="CUH83253.1"/>
    </source>
</evidence>
<accession>A0A0P1GM50</accession>
<dbReference type="InterPro" id="IPR035965">
    <property type="entry name" value="PAS-like_dom_sf"/>
</dbReference>
<keyword evidence="3" id="KW-1185">Reference proteome</keyword>
<sequence length="148" mass="16500">MLPPSPENSFQSTHADLLITSFQRLLGRPLAANPEALYRADAVVLSHDGAADPVLTYGNLTAQRLWGMGWDQLTKLPSRLTAEPAHRAQRDAMFAEMRSKGFIENYSGVRISATGQRFEIQNAIIWPLIDEDGIKRGEAATFTDWQML</sequence>
<dbReference type="AlphaFoldDB" id="A0A0P1GM50"/>
<dbReference type="InterPro" id="IPR013978">
    <property type="entry name" value="MEKHLA"/>
</dbReference>
<dbReference type="Pfam" id="PF08670">
    <property type="entry name" value="MEKHLA"/>
    <property type="match status" value="1"/>
</dbReference>
<protein>
    <submittedName>
        <fullName evidence="2">MEKHLA domain protein</fullName>
    </submittedName>
</protein>
<evidence type="ECO:0000313" key="3">
    <source>
        <dbReference type="Proteomes" id="UP000051681"/>
    </source>
</evidence>
<gene>
    <name evidence="2" type="ORF">TM5383_00438</name>
</gene>
<organism evidence="2 3">
    <name type="scientific">Thalassovita mediterranea</name>
    <dbReference type="NCBI Taxonomy" id="340021"/>
    <lineage>
        <taxon>Bacteria</taxon>
        <taxon>Pseudomonadati</taxon>
        <taxon>Pseudomonadota</taxon>
        <taxon>Alphaproteobacteria</taxon>
        <taxon>Rhodobacterales</taxon>
        <taxon>Roseobacteraceae</taxon>
        <taxon>Thalassovita</taxon>
    </lineage>
</organism>
<evidence type="ECO:0000259" key="1">
    <source>
        <dbReference type="Pfam" id="PF08670"/>
    </source>
</evidence>
<dbReference type="OrthoDB" id="9794448at2"/>
<name>A0A0P1GM50_9RHOB</name>
<dbReference type="RefSeq" id="WP_058317403.1">
    <property type="nucleotide sequence ID" value="NZ_CYSF01000002.1"/>
</dbReference>
<dbReference type="Proteomes" id="UP000051681">
    <property type="component" value="Unassembled WGS sequence"/>
</dbReference>
<dbReference type="SUPFAM" id="SSF55785">
    <property type="entry name" value="PYP-like sensor domain (PAS domain)"/>
    <property type="match status" value="1"/>
</dbReference>
<reference evidence="2 3" key="1">
    <citation type="submission" date="2015-09" db="EMBL/GenBank/DDBJ databases">
        <authorList>
            <consortium name="Swine Surveillance"/>
        </authorList>
    </citation>
    <scope>NUCLEOTIDE SEQUENCE [LARGE SCALE GENOMIC DNA]</scope>
    <source>
        <strain evidence="2 3">CECT 8383</strain>
    </source>
</reference>
<dbReference type="EMBL" id="CYSF01000002">
    <property type="protein sequence ID" value="CUH83253.1"/>
    <property type="molecule type" value="Genomic_DNA"/>
</dbReference>
<proteinExistence type="predicted"/>
<feature type="domain" description="MEKHLA" evidence="1">
    <location>
        <begin position="13"/>
        <end position="146"/>
    </location>
</feature>